<name>A0A655CJ64_SALET</name>
<reference evidence="1 2" key="1">
    <citation type="submission" date="2015-03" db="EMBL/GenBank/DDBJ databases">
        <authorList>
            <consortium name="Pathogen Informatics"/>
        </authorList>
    </citation>
    <scope>NUCLEOTIDE SEQUENCE [LARGE SCALE GENOMIC DNA]</scope>
    <source>
        <strain evidence="1 2">A1104</strain>
    </source>
</reference>
<accession>A0A655CJ64</accession>
<dbReference type="Proteomes" id="UP000041314">
    <property type="component" value="Unassembled WGS sequence"/>
</dbReference>
<protein>
    <submittedName>
        <fullName evidence="1">Uncharacterized protein</fullName>
    </submittedName>
</protein>
<organism evidence="1 2">
    <name type="scientific">Salmonella enterica subsp. enterica serovar Bovismorbificans</name>
    <dbReference type="NCBI Taxonomy" id="58097"/>
    <lineage>
        <taxon>Bacteria</taxon>
        <taxon>Pseudomonadati</taxon>
        <taxon>Pseudomonadota</taxon>
        <taxon>Gammaproteobacteria</taxon>
        <taxon>Enterobacterales</taxon>
        <taxon>Enterobacteriaceae</taxon>
        <taxon>Salmonella</taxon>
    </lineage>
</organism>
<sequence>MRRRRRRILFFQRAAQHLIAHPAQVQAAAYHNDRMQPGHFFDDEMQAKQRHARPYHHAAGNAQYAHHRFFTRTADSSLRHEEKVGAGAH</sequence>
<dbReference type="AlphaFoldDB" id="A0A655CJ64"/>
<dbReference type="EMBL" id="CQPA01000013">
    <property type="protein sequence ID" value="CNU17126.1"/>
    <property type="molecule type" value="Genomic_DNA"/>
</dbReference>
<evidence type="ECO:0000313" key="2">
    <source>
        <dbReference type="Proteomes" id="UP000041314"/>
    </source>
</evidence>
<proteinExistence type="predicted"/>
<gene>
    <name evidence="1" type="ORF">ERS008198_02092</name>
</gene>
<evidence type="ECO:0000313" key="1">
    <source>
        <dbReference type="EMBL" id="CNU17126.1"/>
    </source>
</evidence>